<dbReference type="InterPro" id="IPR020472">
    <property type="entry name" value="WD40_PAC1"/>
</dbReference>
<dbReference type="PROSITE" id="PS50082">
    <property type="entry name" value="WD_REPEATS_2"/>
    <property type="match status" value="2"/>
</dbReference>
<gene>
    <name evidence="5" type="ORF">GPECTOR_16g748</name>
</gene>
<dbReference type="SUPFAM" id="SSF50978">
    <property type="entry name" value="WD40 repeat-like"/>
    <property type="match status" value="1"/>
</dbReference>
<keyword evidence="1 3" id="KW-0853">WD repeat</keyword>
<feature type="compositionally biased region" description="Gly residues" evidence="4">
    <location>
        <begin position="530"/>
        <end position="539"/>
    </location>
</feature>
<comment type="caution">
    <text evidence="5">The sequence shown here is derived from an EMBL/GenBank/DDBJ whole genome shotgun (WGS) entry which is preliminary data.</text>
</comment>
<dbReference type="InterPro" id="IPR001680">
    <property type="entry name" value="WD40_rpt"/>
</dbReference>
<reference evidence="6" key="1">
    <citation type="journal article" date="2016" name="Nat. Commun.">
        <title>The Gonium pectorale genome demonstrates co-option of cell cycle regulation during the evolution of multicellularity.</title>
        <authorList>
            <person name="Hanschen E.R."/>
            <person name="Marriage T.N."/>
            <person name="Ferris P.J."/>
            <person name="Hamaji T."/>
            <person name="Toyoda A."/>
            <person name="Fujiyama A."/>
            <person name="Neme R."/>
            <person name="Noguchi H."/>
            <person name="Minakuchi Y."/>
            <person name="Suzuki M."/>
            <person name="Kawai-Toyooka H."/>
            <person name="Smith D.R."/>
            <person name="Sparks H."/>
            <person name="Anderson J."/>
            <person name="Bakaric R."/>
            <person name="Luria V."/>
            <person name="Karger A."/>
            <person name="Kirschner M.W."/>
            <person name="Durand P.M."/>
            <person name="Michod R.E."/>
            <person name="Nozaki H."/>
            <person name="Olson B.J."/>
        </authorList>
    </citation>
    <scope>NUCLEOTIDE SEQUENCE [LARGE SCALE GENOMIC DNA]</scope>
    <source>
        <strain evidence="6">NIES-2863</strain>
    </source>
</reference>
<accession>A0A150GL77</accession>
<dbReference type="InterPro" id="IPR015943">
    <property type="entry name" value="WD40/YVTN_repeat-like_dom_sf"/>
</dbReference>
<evidence type="ECO:0000256" key="3">
    <source>
        <dbReference type="PROSITE-ProRule" id="PRU00221"/>
    </source>
</evidence>
<dbReference type="PANTHER" id="PTHR19879:SF1">
    <property type="entry name" value="CANNONBALL-RELATED"/>
    <property type="match status" value="1"/>
</dbReference>
<dbReference type="PANTHER" id="PTHR19879">
    <property type="entry name" value="TRANSCRIPTION INITIATION FACTOR TFIID"/>
    <property type="match status" value="1"/>
</dbReference>
<dbReference type="Pfam" id="PF00400">
    <property type="entry name" value="WD40"/>
    <property type="match status" value="3"/>
</dbReference>
<feature type="repeat" description="WD" evidence="3">
    <location>
        <begin position="51"/>
        <end position="82"/>
    </location>
</feature>
<dbReference type="InterPro" id="IPR036322">
    <property type="entry name" value="WD40_repeat_dom_sf"/>
</dbReference>
<dbReference type="OrthoDB" id="190105at2759"/>
<evidence type="ECO:0000256" key="2">
    <source>
        <dbReference type="ARBA" id="ARBA00022737"/>
    </source>
</evidence>
<protein>
    <submittedName>
        <fullName evidence="5">Uncharacterized protein</fullName>
    </submittedName>
</protein>
<organism evidence="5 6">
    <name type="scientific">Gonium pectorale</name>
    <name type="common">Green alga</name>
    <dbReference type="NCBI Taxonomy" id="33097"/>
    <lineage>
        <taxon>Eukaryota</taxon>
        <taxon>Viridiplantae</taxon>
        <taxon>Chlorophyta</taxon>
        <taxon>core chlorophytes</taxon>
        <taxon>Chlorophyceae</taxon>
        <taxon>CS clade</taxon>
        <taxon>Chlamydomonadales</taxon>
        <taxon>Volvocaceae</taxon>
        <taxon>Gonium</taxon>
    </lineage>
</organism>
<evidence type="ECO:0000313" key="5">
    <source>
        <dbReference type="EMBL" id="KXZ50573.1"/>
    </source>
</evidence>
<feature type="region of interest" description="Disordered" evidence="4">
    <location>
        <begin position="401"/>
        <end position="446"/>
    </location>
</feature>
<keyword evidence="2" id="KW-0677">Repeat</keyword>
<evidence type="ECO:0000256" key="1">
    <source>
        <dbReference type="ARBA" id="ARBA00022574"/>
    </source>
</evidence>
<dbReference type="GO" id="GO:0016251">
    <property type="term" value="F:RNA polymerase II general transcription initiation factor activity"/>
    <property type="evidence" value="ECO:0007669"/>
    <property type="project" value="TreeGrafter"/>
</dbReference>
<evidence type="ECO:0000313" key="6">
    <source>
        <dbReference type="Proteomes" id="UP000075714"/>
    </source>
</evidence>
<dbReference type="GO" id="GO:0006367">
    <property type="term" value="P:transcription initiation at RNA polymerase II promoter"/>
    <property type="evidence" value="ECO:0007669"/>
    <property type="project" value="TreeGrafter"/>
</dbReference>
<dbReference type="STRING" id="33097.A0A150GL77"/>
<evidence type="ECO:0000256" key="4">
    <source>
        <dbReference type="SAM" id="MobiDB-lite"/>
    </source>
</evidence>
<dbReference type="Proteomes" id="UP000075714">
    <property type="component" value="Unassembled WGS sequence"/>
</dbReference>
<sequence>MCQAYGHGERIFDVAFHPLNDDIVLTASEDTSVRMWRREEGSTMYKQARAFLGHAGEVLRVAWSANGLLLASGSADRTVRLWAADLYDQGYTGRQLAVLDGHPEEVYHVELVDPSTPYQLPAARQPTPPSAAAGGGSGGAGAGGAATASFESHVLAASSESLFVWSLQEGCVVQQADAPGTSGSTITQADIMGGARPAYVFGVARQPGGSLVATACCDGAVRLWSMRPTGHLDWAGQVALPEQPMCVGCAFTADGARLGVVTRQGRLVELDVRTMETLTSRQLPSSPLTVSYMPAGASAAAPAPAGGPRRELWLVPCRDGAVYGYELERRGDEPSVVLQPPSAPGTAMLAVAVAPGASALAVAGEPQDASLLPPMRQQPASIHKAATAPPTAAAAAATSGNGAAAANGSGGASSRGGSAPAGGGGPLAAPPRRRGGGSRPSRVVAGGLGAQDPLALFEEAEGLERQQAAQSAIPSEGDPVSSGIAAMSLGEGQSGSSQGAQGPQGPSSGGKATAGVGGVGGAAQAEAGGEAAGRGPHGGAGDREEEGEAAPPARMRAALFVYRAAT</sequence>
<dbReference type="EMBL" id="LSYV01000017">
    <property type="protein sequence ID" value="KXZ50573.1"/>
    <property type="molecule type" value="Genomic_DNA"/>
</dbReference>
<proteinExistence type="predicted"/>
<keyword evidence="6" id="KW-1185">Reference proteome</keyword>
<feature type="compositionally biased region" description="Gly residues" evidence="4">
    <location>
        <begin position="408"/>
        <end position="426"/>
    </location>
</feature>
<feature type="repeat" description="WD" evidence="3">
    <location>
        <begin position="4"/>
        <end position="46"/>
    </location>
</feature>
<dbReference type="GO" id="GO:0005669">
    <property type="term" value="C:transcription factor TFIID complex"/>
    <property type="evidence" value="ECO:0007669"/>
    <property type="project" value="TreeGrafter"/>
</dbReference>
<dbReference type="AlphaFoldDB" id="A0A150GL77"/>
<feature type="region of interest" description="Disordered" evidence="4">
    <location>
        <begin position="462"/>
        <end position="555"/>
    </location>
</feature>
<name>A0A150GL77_GONPE</name>
<dbReference type="PROSITE" id="PS50294">
    <property type="entry name" value="WD_REPEATS_REGION"/>
    <property type="match status" value="2"/>
</dbReference>
<dbReference type="Gene3D" id="2.130.10.10">
    <property type="entry name" value="YVTN repeat-like/Quinoprotein amine dehydrogenase"/>
    <property type="match status" value="2"/>
</dbReference>
<feature type="compositionally biased region" description="Low complexity" evidence="4">
    <location>
        <begin position="488"/>
        <end position="514"/>
    </location>
</feature>
<dbReference type="PRINTS" id="PR00320">
    <property type="entry name" value="GPROTEINBRPT"/>
</dbReference>
<dbReference type="SMART" id="SM00320">
    <property type="entry name" value="WD40"/>
    <property type="match status" value="4"/>
</dbReference>